<organism evidence="2 3">
    <name type="scientific">Pleurodeles waltl</name>
    <name type="common">Iberian ribbed newt</name>
    <dbReference type="NCBI Taxonomy" id="8319"/>
    <lineage>
        <taxon>Eukaryota</taxon>
        <taxon>Metazoa</taxon>
        <taxon>Chordata</taxon>
        <taxon>Craniata</taxon>
        <taxon>Vertebrata</taxon>
        <taxon>Euteleostomi</taxon>
        <taxon>Amphibia</taxon>
        <taxon>Batrachia</taxon>
        <taxon>Caudata</taxon>
        <taxon>Salamandroidea</taxon>
        <taxon>Salamandridae</taxon>
        <taxon>Pleurodelinae</taxon>
        <taxon>Pleurodeles</taxon>
    </lineage>
</organism>
<sequence>MQASKPCLPSRDMALREVTGTELRFVPPCGNPAQNPTTASAREPLTGSRWRSCQSFRRYCQQEWNPHKRWTP</sequence>
<reference evidence="2" key="1">
    <citation type="journal article" date="2022" name="bioRxiv">
        <title>Sequencing and chromosome-scale assembly of the giantPleurodeles waltlgenome.</title>
        <authorList>
            <person name="Brown T."/>
            <person name="Elewa A."/>
            <person name="Iarovenko S."/>
            <person name="Subramanian E."/>
            <person name="Araus A.J."/>
            <person name="Petzold A."/>
            <person name="Susuki M."/>
            <person name="Suzuki K.-i.T."/>
            <person name="Hayashi T."/>
            <person name="Toyoda A."/>
            <person name="Oliveira C."/>
            <person name="Osipova E."/>
            <person name="Leigh N.D."/>
            <person name="Simon A."/>
            <person name="Yun M.H."/>
        </authorList>
    </citation>
    <scope>NUCLEOTIDE SEQUENCE</scope>
    <source>
        <strain evidence="2">20211129_DDA</strain>
        <tissue evidence="2">Liver</tissue>
    </source>
</reference>
<comment type="caution">
    <text evidence="2">The sequence shown here is derived from an EMBL/GenBank/DDBJ whole genome shotgun (WGS) entry which is preliminary data.</text>
</comment>
<dbReference type="AlphaFoldDB" id="A0AAV7V6C8"/>
<protein>
    <submittedName>
        <fullName evidence="2">Uncharacterized protein</fullName>
    </submittedName>
</protein>
<name>A0AAV7V6C8_PLEWA</name>
<gene>
    <name evidence="2" type="ORF">NDU88_000921</name>
</gene>
<dbReference type="EMBL" id="JANPWB010000003">
    <property type="protein sequence ID" value="KAJ1197059.1"/>
    <property type="molecule type" value="Genomic_DNA"/>
</dbReference>
<evidence type="ECO:0000313" key="2">
    <source>
        <dbReference type="EMBL" id="KAJ1197059.1"/>
    </source>
</evidence>
<accession>A0AAV7V6C8</accession>
<evidence type="ECO:0000313" key="3">
    <source>
        <dbReference type="Proteomes" id="UP001066276"/>
    </source>
</evidence>
<keyword evidence="3" id="KW-1185">Reference proteome</keyword>
<feature type="region of interest" description="Disordered" evidence="1">
    <location>
        <begin position="26"/>
        <end position="47"/>
    </location>
</feature>
<proteinExistence type="predicted"/>
<dbReference type="Proteomes" id="UP001066276">
    <property type="component" value="Chromosome 2_1"/>
</dbReference>
<evidence type="ECO:0000256" key="1">
    <source>
        <dbReference type="SAM" id="MobiDB-lite"/>
    </source>
</evidence>